<evidence type="ECO:0000313" key="1">
    <source>
        <dbReference type="EMBL" id="AJP71533.1"/>
    </source>
</evidence>
<dbReference type="KEGG" id="sphi:TS85_06700"/>
<evidence type="ECO:0000313" key="2">
    <source>
        <dbReference type="Proteomes" id="UP000032300"/>
    </source>
</evidence>
<dbReference type="AlphaFoldDB" id="A0A7U4LES5"/>
<gene>
    <name evidence="1" type="ORF">TS85_06700</name>
</gene>
<reference evidence="1 2" key="2">
    <citation type="submission" date="2015-02" db="EMBL/GenBank/DDBJ databases">
        <title>The complete genome of Sphingomonas hengshuiensis sp. WHSC-8 isolated from soil of Hengshui Lake.</title>
        <authorList>
            <person name="Wei S."/>
            <person name="Guo J."/>
            <person name="Su C."/>
            <person name="Wu R."/>
            <person name="Zhang Z."/>
            <person name="Liang K."/>
            <person name="Li H."/>
            <person name="Wang T."/>
            <person name="Liu H."/>
            <person name="Zhang C."/>
            <person name="Li Z."/>
            <person name="Wang Q."/>
            <person name="Meng J."/>
        </authorList>
    </citation>
    <scope>NUCLEOTIDE SEQUENCE [LARGE SCALE GENOMIC DNA]</scope>
    <source>
        <strain evidence="1 2">WHSC-8</strain>
    </source>
</reference>
<dbReference type="EMBL" id="CP010836">
    <property type="protein sequence ID" value="AJP71533.1"/>
    <property type="molecule type" value="Genomic_DNA"/>
</dbReference>
<keyword evidence="2" id="KW-1185">Reference proteome</keyword>
<proteinExistence type="predicted"/>
<organism evidence="1 2">
    <name type="scientific">Sphingomonas hengshuiensis</name>
    <dbReference type="NCBI Taxonomy" id="1609977"/>
    <lineage>
        <taxon>Bacteria</taxon>
        <taxon>Pseudomonadati</taxon>
        <taxon>Pseudomonadota</taxon>
        <taxon>Alphaproteobacteria</taxon>
        <taxon>Sphingomonadales</taxon>
        <taxon>Sphingomonadaceae</taxon>
        <taxon>Sphingomonas</taxon>
    </lineage>
</organism>
<reference evidence="1 2" key="1">
    <citation type="journal article" date="2015" name="Int. J. Syst. Evol. Microbiol.">
        <title>Sphingomonas hengshuiensis sp. nov., isolated from lake wetland.</title>
        <authorList>
            <person name="Wei S."/>
            <person name="Wang T."/>
            <person name="Liu H."/>
            <person name="Zhang C."/>
            <person name="Guo J."/>
            <person name="Wang Q."/>
            <person name="Liang K."/>
            <person name="Zhang Z."/>
        </authorList>
    </citation>
    <scope>NUCLEOTIDE SEQUENCE [LARGE SCALE GENOMIC DNA]</scope>
    <source>
        <strain evidence="1 2">WHSC-8</strain>
    </source>
</reference>
<protein>
    <submittedName>
        <fullName evidence="1">Uncharacterized protein</fullName>
    </submittedName>
</protein>
<name>A0A7U4LES5_9SPHN</name>
<sequence length="129" mass="13854">MMVGLTDNGADGISVIFVDRASISQTPDEASATISLIKGENEIRPRMQFDCKGSRFRLVSAGMPDGIESSLLGWKTLGSEPSGMRTALQYACSGGTLDLGFDPYKGPSPMPFYKLFIALRAESGKKPSR</sequence>
<accession>A0A7U4LES5</accession>
<dbReference type="Proteomes" id="UP000032300">
    <property type="component" value="Chromosome"/>
</dbReference>